<evidence type="ECO:0000313" key="1">
    <source>
        <dbReference type="EMBL" id="KAF0028303.1"/>
    </source>
</evidence>
<gene>
    <name evidence="1" type="ORF">F2P81_019390</name>
</gene>
<dbReference type="Proteomes" id="UP000438429">
    <property type="component" value="Unassembled WGS sequence"/>
</dbReference>
<comment type="caution">
    <text evidence="1">The sequence shown here is derived from an EMBL/GenBank/DDBJ whole genome shotgun (WGS) entry which is preliminary data.</text>
</comment>
<dbReference type="AlphaFoldDB" id="A0A6A4S1S5"/>
<sequence>MKTLENGTFPSAKPSDTATSGKAEFLMRRAQAAGYLFYTYRAKVTSAPALLEEDRRCWVFVQCEVIVYSAATQRRHRRGQLLSTALILEPCFLITLISLRGLTILCSAARKWKETVAFLNAGSVAVLLCSSVLNDGALDNNPLCTRA</sequence>
<organism evidence="1 2">
    <name type="scientific">Scophthalmus maximus</name>
    <name type="common">Turbot</name>
    <name type="synonym">Psetta maxima</name>
    <dbReference type="NCBI Taxonomy" id="52904"/>
    <lineage>
        <taxon>Eukaryota</taxon>
        <taxon>Metazoa</taxon>
        <taxon>Chordata</taxon>
        <taxon>Craniata</taxon>
        <taxon>Vertebrata</taxon>
        <taxon>Euteleostomi</taxon>
        <taxon>Actinopterygii</taxon>
        <taxon>Neopterygii</taxon>
        <taxon>Teleostei</taxon>
        <taxon>Neoteleostei</taxon>
        <taxon>Acanthomorphata</taxon>
        <taxon>Carangaria</taxon>
        <taxon>Pleuronectiformes</taxon>
        <taxon>Pleuronectoidei</taxon>
        <taxon>Scophthalmidae</taxon>
        <taxon>Scophthalmus</taxon>
    </lineage>
</organism>
<name>A0A6A4S1S5_SCOMX</name>
<proteinExistence type="predicted"/>
<evidence type="ECO:0000313" key="2">
    <source>
        <dbReference type="Proteomes" id="UP000438429"/>
    </source>
</evidence>
<reference evidence="1 2" key="1">
    <citation type="submission" date="2019-06" db="EMBL/GenBank/DDBJ databases">
        <title>Draft genomes of female and male turbot (Scophthalmus maximus).</title>
        <authorList>
            <person name="Xu H."/>
            <person name="Xu X.-W."/>
            <person name="Shao C."/>
            <person name="Chen S."/>
        </authorList>
    </citation>
    <scope>NUCLEOTIDE SEQUENCE [LARGE SCALE GENOMIC DNA]</scope>
    <source>
        <strain evidence="1">Ysfricsl-2016a</strain>
        <tissue evidence="1">Blood</tissue>
    </source>
</reference>
<protein>
    <submittedName>
        <fullName evidence="1">Uncharacterized protein</fullName>
    </submittedName>
</protein>
<accession>A0A6A4S1S5</accession>
<dbReference type="EMBL" id="VEVO01000017">
    <property type="protein sequence ID" value="KAF0028303.1"/>
    <property type="molecule type" value="Genomic_DNA"/>
</dbReference>